<dbReference type="EMBL" id="KE356561">
    <property type="protein sequence ID" value="ERG94305.1"/>
    <property type="molecule type" value="Genomic_DNA"/>
</dbReference>
<feature type="transmembrane region" description="Helical" evidence="1">
    <location>
        <begin position="15"/>
        <end position="36"/>
    </location>
</feature>
<sequence length="41" mass="4582">MTGFTFLVFRLVEPLSHALFTMGILMLATAGICDVFDFRAE</sequence>
<protein>
    <submittedName>
        <fullName evidence="2">Uncharacterized protein</fullName>
    </submittedName>
</protein>
<organism evidence="2 3">
    <name type="scientific">Haloquadratum walsbyi J07HQW2</name>
    <dbReference type="NCBI Taxonomy" id="1238425"/>
    <lineage>
        <taxon>Archaea</taxon>
        <taxon>Methanobacteriati</taxon>
        <taxon>Methanobacteriota</taxon>
        <taxon>Stenosarchaea group</taxon>
        <taxon>Halobacteria</taxon>
        <taxon>Halobacteriales</taxon>
        <taxon>Haloferacaceae</taxon>
        <taxon>Haloquadratum</taxon>
    </lineage>
</organism>
<keyword evidence="1" id="KW-1133">Transmembrane helix</keyword>
<keyword evidence="1" id="KW-0472">Membrane</keyword>
<dbReference type="AlphaFoldDB" id="U1NBN9"/>
<dbReference type="RefSeq" id="WP_021053798.1">
    <property type="nucleotide sequence ID" value="NZ_KE356561.1"/>
</dbReference>
<evidence type="ECO:0000256" key="1">
    <source>
        <dbReference type="SAM" id="Phobius"/>
    </source>
</evidence>
<gene>
    <name evidence="2" type="ORF">J07HQW2_00739</name>
</gene>
<dbReference type="HOGENOM" id="CLU_215162_0_0_2"/>
<name>U1NBN9_9EURY</name>
<accession>U1NBN9</accession>
<dbReference type="Proteomes" id="UP000030710">
    <property type="component" value="Unassembled WGS sequence"/>
</dbReference>
<evidence type="ECO:0000313" key="3">
    <source>
        <dbReference type="Proteomes" id="UP000030710"/>
    </source>
</evidence>
<evidence type="ECO:0000313" key="2">
    <source>
        <dbReference type="EMBL" id="ERG94305.1"/>
    </source>
</evidence>
<proteinExistence type="predicted"/>
<reference evidence="2 3" key="1">
    <citation type="journal article" date="2013" name="PLoS ONE">
        <title>Assembly-driven community genomics of a hypersaline microbial ecosystem.</title>
        <authorList>
            <person name="Podell S."/>
            <person name="Ugalde J.A."/>
            <person name="Narasingarao P."/>
            <person name="Banfield J.F."/>
            <person name="Heidelberg K.B."/>
            <person name="Allen E.E."/>
        </authorList>
    </citation>
    <scope>NUCLEOTIDE SEQUENCE [LARGE SCALE GENOMIC DNA]</scope>
    <source>
        <strain evidence="3">J07HQW2</strain>
    </source>
</reference>
<keyword evidence="1" id="KW-0812">Transmembrane</keyword>